<feature type="region of interest" description="Disordered" evidence="7">
    <location>
        <begin position="339"/>
        <end position="369"/>
    </location>
</feature>
<dbReference type="GO" id="GO:0004867">
    <property type="term" value="F:serine-type endopeptidase inhibitor activity"/>
    <property type="evidence" value="ECO:0007669"/>
    <property type="project" value="UniProtKB-KW"/>
</dbReference>
<dbReference type="CTD" id="10653"/>
<keyword evidence="8" id="KW-0812">Transmembrane</keyword>
<feature type="domain" description="MANSC" evidence="11">
    <location>
        <begin position="20"/>
        <end position="103"/>
    </location>
</feature>
<dbReference type="PANTHER" id="PTHR47247">
    <property type="entry name" value="KUNITZ-TYPE PROTEASE INHIBITOR 2"/>
    <property type="match status" value="1"/>
</dbReference>
<feature type="transmembrane region" description="Helical" evidence="8">
    <location>
        <begin position="305"/>
        <end position="329"/>
    </location>
</feature>
<dbReference type="Pfam" id="PF07502">
    <property type="entry name" value="MANEC"/>
    <property type="match status" value="1"/>
</dbReference>
<feature type="signal peptide" evidence="9">
    <location>
        <begin position="1"/>
        <end position="19"/>
    </location>
</feature>
<accession>A0AAQ4PZ82</accession>
<dbReference type="Proteomes" id="UP000007635">
    <property type="component" value="Chromosome I"/>
</dbReference>
<feature type="domain" description="BPTI/Kunitz inhibitor" evidence="10">
    <location>
        <begin position="239"/>
        <end position="289"/>
    </location>
</feature>
<feature type="region of interest" description="Disordered" evidence="7">
    <location>
        <begin position="103"/>
        <end position="157"/>
    </location>
</feature>
<dbReference type="Gene3D" id="4.10.410.10">
    <property type="entry name" value="Pancreatic trypsin inhibitor Kunitz domain"/>
    <property type="match status" value="2"/>
</dbReference>
<keyword evidence="8" id="KW-1133">Transmembrane helix</keyword>
<keyword evidence="3" id="KW-0722">Serine protease inhibitor</keyword>
<dbReference type="PROSITE" id="PS50279">
    <property type="entry name" value="BPTI_KUNITZ_2"/>
    <property type="match status" value="2"/>
</dbReference>
<evidence type="ECO:0000313" key="12">
    <source>
        <dbReference type="Ensembl" id="ENSGACP00000044296.1"/>
    </source>
</evidence>
<feature type="chain" id="PRO_5043848750" description="Serine peptidase inhibitor, Kunitz type, 2" evidence="9">
    <location>
        <begin position="20"/>
        <end position="369"/>
    </location>
</feature>
<keyword evidence="4 8" id="KW-0472">Membrane</keyword>
<dbReference type="RefSeq" id="XP_040042222.1">
    <property type="nucleotide sequence ID" value="XM_040186288.1"/>
</dbReference>
<evidence type="ECO:0000259" key="10">
    <source>
        <dbReference type="PROSITE" id="PS50279"/>
    </source>
</evidence>
<evidence type="ECO:0000256" key="5">
    <source>
        <dbReference type="ARBA" id="ARBA00023157"/>
    </source>
</evidence>
<dbReference type="InterPro" id="IPR036880">
    <property type="entry name" value="Kunitz_BPTI_sf"/>
</dbReference>
<evidence type="ECO:0000256" key="4">
    <source>
        <dbReference type="ARBA" id="ARBA00023136"/>
    </source>
</evidence>
<evidence type="ECO:0000256" key="8">
    <source>
        <dbReference type="SAM" id="Phobius"/>
    </source>
</evidence>
<keyword evidence="2" id="KW-0646">Protease inhibitor</keyword>
<feature type="compositionally biased region" description="Polar residues" evidence="7">
    <location>
        <begin position="132"/>
        <end position="141"/>
    </location>
</feature>
<evidence type="ECO:0000256" key="1">
    <source>
        <dbReference type="ARBA" id="ARBA00004370"/>
    </source>
</evidence>
<evidence type="ECO:0000259" key="11">
    <source>
        <dbReference type="PROSITE" id="PS50986"/>
    </source>
</evidence>
<keyword evidence="5" id="KW-1015">Disulfide bond</keyword>
<dbReference type="FunFam" id="4.10.410.10:FF:000004">
    <property type="entry name" value="Tissue factor pathway inhibitor"/>
    <property type="match status" value="2"/>
</dbReference>
<dbReference type="InterPro" id="IPR013980">
    <property type="entry name" value="MANSC_dom"/>
</dbReference>
<dbReference type="SUPFAM" id="SSF57362">
    <property type="entry name" value="BPTI-like"/>
    <property type="match status" value="2"/>
</dbReference>
<sequence length="369" mass="40678">MVGSILMVWVLVGTGVVLGCDWDRSLDPDQDLSVINNFMIDINQISEVSDPESCRSKCCSQPDCDLALVRFPADGKPQCMLVKCLVQDQDLCVLEPATQSKVYRKNGTRESGRKQSRGGEGLRAVPLMVPSSYDSAHSVSQGAEHAKSPEEKEMSASDFAERCEAEPKVGPCRAAFQHWYYNSETGTCQSFIYGGCKGNKNNYDSKESCMATCTVRVLPSSKKVAADNDDISSEYKDGCMVTSDPGLCRAAFPMFYYDLKAATCRSFIYGGCGGNQNRYNTIEECMRRCSGQGSFDHRGRVRDRWTAGVFLFVTLATVSALMLVTLVVITMRRHRLTRQPSSVSDKEELLPEADDQSSLESPSVPESPK</sequence>
<feature type="compositionally biased region" description="Low complexity" evidence="7">
    <location>
        <begin position="358"/>
        <end position="369"/>
    </location>
</feature>
<dbReference type="PROSITE" id="PS00280">
    <property type="entry name" value="BPTI_KUNITZ_1"/>
    <property type="match status" value="2"/>
</dbReference>
<evidence type="ECO:0000313" key="13">
    <source>
        <dbReference type="Proteomes" id="UP000007635"/>
    </source>
</evidence>
<evidence type="ECO:0000256" key="6">
    <source>
        <dbReference type="ARBA" id="ARBA00023180"/>
    </source>
</evidence>
<dbReference type="GO" id="GO:0016020">
    <property type="term" value="C:membrane"/>
    <property type="evidence" value="ECO:0007669"/>
    <property type="project" value="UniProtKB-SubCell"/>
</dbReference>
<dbReference type="GeneID" id="120825016"/>
<dbReference type="PROSITE" id="PS50986">
    <property type="entry name" value="MANSC"/>
    <property type="match status" value="1"/>
</dbReference>
<feature type="domain" description="BPTI/Kunitz inhibitor" evidence="10">
    <location>
        <begin position="163"/>
        <end position="213"/>
    </location>
</feature>
<reference evidence="12 13" key="1">
    <citation type="journal article" date="2021" name="G3 (Bethesda)">
        <title>Improved contiguity of the threespine stickleback genome using long-read sequencing.</title>
        <authorList>
            <person name="Nath S."/>
            <person name="Shaw D.E."/>
            <person name="White M.A."/>
        </authorList>
    </citation>
    <scope>NUCLEOTIDE SEQUENCE [LARGE SCALE GENOMIC DNA]</scope>
    <source>
        <strain evidence="12 13">Lake Benthic</strain>
    </source>
</reference>
<evidence type="ECO:0008006" key="14">
    <source>
        <dbReference type="Google" id="ProtNLM"/>
    </source>
</evidence>
<evidence type="ECO:0000256" key="7">
    <source>
        <dbReference type="SAM" id="MobiDB-lite"/>
    </source>
</evidence>
<keyword evidence="13" id="KW-1185">Reference proteome</keyword>
<dbReference type="Pfam" id="PF00014">
    <property type="entry name" value="Kunitz_BPTI"/>
    <property type="match status" value="2"/>
</dbReference>
<protein>
    <recommendedName>
        <fullName evidence="14">Serine peptidase inhibitor, Kunitz type, 2</fullName>
    </recommendedName>
</protein>
<dbReference type="Ensembl" id="ENSGACT00000045783.1">
    <property type="protein sequence ID" value="ENSGACP00000044296.1"/>
    <property type="gene ID" value="ENSGACG00000001387.2"/>
</dbReference>
<reference evidence="12" key="3">
    <citation type="submission" date="2025-09" db="UniProtKB">
        <authorList>
            <consortium name="Ensembl"/>
        </authorList>
    </citation>
    <scope>IDENTIFICATION</scope>
</reference>
<evidence type="ECO:0000256" key="2">
    <source>
        <dbReference type="ARBA" id="ARBA00022690"/>
    </source>
</evidence>
<evidence type="ECO:0000256" key="3">
    <source>
        <dbReference type="ARBA" id="ARBA00022900"/>
    </source>
</evidence>
<dbReference type="InterPro" id="IPR020901">
    <property type="entry name" value="Prtase_inh_Kunz-CS"/>
</dbReference>
<reference evidence="12" key="2">
    <citation type="submission" date="2025-08" db="UniProtKB">
        <authorList>
            <consortium name="Ensembl"/>
        </authorList>
    </citation>
    <scope>IDENTIFICATION</scope>
</reference>
<dbReference type="SMART" id="SM00131">
    <property type="entry name" value="KU"/>
    <property type="match status" value="2"/>
</dbReference>
<proteinExistence type="predicted"/>
<feature type="compositionally biased region" description="Basic and acidic residues" evidence="7">
    <location>
        <begin position="144"/>
        <end position="157"/>
    </location>
</feature>
<dbReference type="InterPro" id="IPR002223">
    <property type="entry name" value="Kunitz_BPTI"/>
</dbReference>
<dbReference type="PRINTS" id="PR00759">
    <property type="entry name" value="BASICPTASE"/>
</dbReference>
<dbReference type="GeneTree" id="ENSGT00940000160348"/>
<dbReference type="CDD" id="cd00109">
    <property type="entry name" value="Kunitz-type"/>
    <property type="match status" value="1"/>
</dbReference>
<dbReference type="KEGG" id="gat:120825016"/>
<dbReference type="PANTHER" id="PTHR47247:SF1">
    <property type="entry name" value="KUNITZ-TYPE PROTEASE INHIBITOR 2"/>
    <property type="match status" value="1"/>
</dbReference>
<name>A0AAQ4PZ82_GASAC</name>
<organism evidence="12 13">
    <name type="scientific">Gasterosteus aculeatus aculeatus</name>
    <name type="common">three-spined stickleback</name>
    <dbReference type="NCBI Taxonomy" id="481459"/>
    <lineage>
        <taxon>Eukaryota</taxon>
        <taxon>Metazoa</taxon>
        <taxon>Chordata</taxon>
        <taxon>Craniata</taxon>
        <taxon>Vertebrata</taxon>
        <taxon>Euteleostomi</taxon>
        <taxon>Actinopterygii</taxon>
        <taxon>Neopterygii</taxon>
        <taxon>Teleostei</taxon>
        <taxon>Neoteleostei</taxon>
        <taxon>Acanthomorphata</taxon>
        <taxon>Eupercaria</taxon>
        <taxon>Perciformes</taxon>
        <taxon>Cottioidei</taxon>
        <taxon>Gasterosteales</taxon>
        <taxon>Gasterosteidae</taxon>
        <taxon>Gasterosteus</taxon>
    </lineage>
</organism>
<keyword evidence="9" id="KW-0732">Signal</keyword>
<comment type="subcellular location">
    <subcellularLocation>
        <location evidence="1">Membrane</location>
    </subcellularLocation>
</comment>
<dbReference type="AlphaFoldDB" id="A0AAQ4PZ82"/>
<keyword evidence="6" id="KW-0325">Glycoprotein</keyword>
<evidence type="ECO:0000256" key="9">
    <source>
        <dbReference type="SAM" id="SignalP"/>
    </source>
</evidence>